<dbReference type="PANTHER" id="PTHR37787:SF1">
    <property type="entry name" value="BIOGENESIS OF LYSOSOME-RELATED ORGANELLES COMPLEX 1 SUBUNIT KXD1"/>
    <property type="match status" value="1"/>
</dbReference>
<dbReference type="InterPro" id="IPR019371">
    <property type="entry name" value="KxDL_dom"/>
</dbReference>
<dbReference type="OMA" id="TPMFDTS"/>
<dbReference type="HOGENOM" id="CLU_099155_0_0_1"/>
<evidence type="ECO:0000313" key="11">
    <source>
        <dbReference type="EMBL" id="CCD26685.1"/>
    </source>
</evidence>
<dbReference type="GO" id="GO:0007032">
    <property type="term" value="P:endosome organization"/>
    <property type="evidence" value="ECO:0007669"/>
    <property type="project" value="EnsemblFungi"/>
</dbReference>
<evidence type="ECO:0000259" key="10">
    <source>
        <dbReference type="Pfam" id="PF10241"/>
    </source>
</evidence>
<evidence type="ECO:0000256" key="1">
    <source>
        <dbReference type="ARBA" id="ARBA00002069"/>
    </source>
</evidence>
<reference evidence="11 12" key="1">
    <citation type="journal article" date="2011" name="Proc. Natl. Acad. Sci. U.S.A.">
        <title>Evolutionary erosion of yeast sex chromosomes by mating-type switching accidents.</title>
        <authorList>
            <person name="Gordon J.L."/>
            <person name="Armisen D."/>
            <person name="Proux-Wera E."/>
            <person name="Oheigeartaigh S.S."/>
            <person name="Byrne K.P."/>
            <person name="Wolfe K.H."/>
        </authorList>
    </citation>
    <scope>NUCLEOTIDE SEQUENCE [LARGE SCALE GENOMIC DNA]</scope>
    <source>
        <strain evidence="12">ATCC 10597 / BCRC 20456 / CBS 421 / NBRC 0211 / NRRL Y-12639</strain>
    </source>
</reference>
<keyword evidence="12" id="KW-1185">Reference proteome</keyword>
<evidence type="ECO:0000256" key="9">
    <source>
        <dbReference type="SAM" id="MobiDB-lite"/>
    </source>
</evidence>
<dbReference type="PANTHER" id="PTHR37787">
    <property type="entry name" value="BIOGENESIS OF LYSOSOME-RELATED ORGANELLES COMPLEX 1 SUBUNIT KXD1"/>
    <property type="match status" value="1"/>
</dbReference>
<evidence type="ECO:0000256" key="3">
    <source>
        <dbReference type="ARBA" id="ARBA00005913"/>
    </source>
</evidence>
<dbReference type="GO" id="GO:0005768">
    <property type="term" value="C:endosome"/>
    <property type="evidence" value="ECO:0007669"/>
    <property type="project" value="UniProtKB-SubCell"/>
</dbReference>
<dbReference type="STRING" id="1071378.G0WFX4"/>
<feature type="compositionally biased region" description="Low complexity" evidence="9">
    <location>
        <begin position="38"/>
        <end position="52"/>
    </location>
</feature>
<dbReference type="RefSeq" id="XP_003671928.1">
    <property type="nucleotide sequence ID" value="XM_003671880.1"/>
</dbReference>
<sequence>MSKNVSNEVNDTNDIGRSQSPSVSSHSYAIPITDDMASELSENISSSSSNNSDNDDEGESLHALNHELEDNEDDSEIASQELNDLLQNVVPESAGNATDTTKTSAGNNGPLLNSQGSDPMFDVSKYIFESLTQAVESIDFSEAFQSQTKTSAVINSKSLELRQLLNMTKKQLNHFQERFENGVVVSNRIKRNIIDARRKINKFNDELRTQYPIEFNQAREKIIDRQLDQDDDSGENSH</sequence>
<keyword evidence="8" id="KW-0175">Coiled coil</keyword>
<organism evidence="11 12">
    <name type="scientific">Naumovozyma dairenensis (strain ATCC 10597 / BCRC 20456 / CBS 421 / NBRC 0211 / NRRL Y-12639)</name>
    <name type="common">Saccharomyces dairenensis</name>
    <dbReference type="NCBI Taxonomy" id="1071378"/>
    <lineage>
        <taxon>Eukaryota</taxon>
        <taxon>Fungi</taxon>
        <taxon>Dikarya</taxon>
        <taxon>Ascomycota</taxon>
        <taxon>Saccharomycotina</taxon>
        <taxon>Saccharomycetes</taxon>
        <taxon>Saccharomycetales</taxon>
        <taxon>Saccharomycetaceae</taxon>
        <taxon>Naumovozyma</taxon>
    </lineage>
</organism>
<accession>G0WFX4</accession>
<dbReference type="KEGG" id="ndi:NDAI_0I01160"/>
<name>G0WFX4_NAUDC</name>
<feature type="compositionally biased region" description="Polar residues" evidence="9">
    <location>
        <begin position="95"/>
        <end position="116"/>
    </location>
</feature>
<comment type="similarity">
    <text evidence="3">Belongs to the KXD1 family.</text>
</comment>
<dbReference type="GeneID" id="11493539"/>
<comment type="subcellular location">
    <subcellularLocation>
        <location evidence="2">Endosome</location>
    </subcellularLocation>
</comment>
<dbReference type="EMBL" id="HE580275">
    <property type="protein sequence ID" value="CCD26685.1"/>
    <property type="molecule type" value="Genomic_DNA"/>
</dbReference>
<evidence type="ECO:0000256" key="8">
    <source>
        <dbReference type="SAM" id="Coils"/>
    </source>
</evidence>
<feature type="compositionally biased region" description="Polar residues" evidence="9">
    <location>
        <begin position="1"/>
        <end position="27"/>
    </location>
</feature>
<proteinExistence type="inferred from homology"/>
<dbReference type="InterPro" id="IPR051390">
    <property type="entry name" value="BLOC-1_subunit_KXD1"/>
</dbReference>
<dbReference type="OrthoDB" id="4089816at2759"/>
<dbReference type="Proteomes" id="UP000000689">
    <property type="component" value="Chromosome 9"/>
</dbReference>
<dbReference type="Pfam" id="PF10241">
    <property type="entry name" value="KxDL"/>
    <property type="match status" value="1"/>
</dbReference>
<protein>
    <recommendedName>
        <fullName evidence="4">Biogenesis of lysosome-related organelles complex 1 subunit KXD1</fullName>
    </recommendedName>
    <alternativeName>
        <fullName evidence="7">KxDL homolog</fullName>
    </alternativeName>
</protein>
<keyword evidence="5" id="KW-0813">Transport</keyword>
<feature type="coiled-coil region" evidence="8">
    <location>
        <begin position="61"/>
        <end position="88"/>
    </location>
</feature>
<feature type="region of interest" description="Disordered" evidence="9">
    <location>
        <begin position="1"/>
        <end position="59"/>
    </location>
</feature>
<feature type="region of interest" description="Disordered" evidence="9">
    <location>
        <begin position="94"/>
        <end position="116"/>
    </location>
</feature>
<dbReference type="GO" id="GO:0032880">
    <property type="term" value="P:regulation of protein localization"/>
    <property type="evidence" value="ECO:0007669"/>
    <property type="project" value="EnsemblFungi"/>
</dbReference>
<feature type="domain" description="KxDL" evidence="10">
    <location>
        <begin position="130"/>
        <end position="215"/>
    </location>
</feature>
<evidence type="ECO:0000256" key="5">
    <source>
        <dbReference type="ARBA" id="ARBA00022448"/>
    </source>
</evidence>
<dbReference type="eggNOG" id="ENOG502S1H5">
    <property type="taxonomic scope" value="Eukaryota"/>
</dbReference>
<evidence type="ECO:0000256" key="6">
    <source>
        <dbReference type="ARBA" id="ARBA00022753"/>
    </source>
</evidence>
<evidence type="ECO:0000313" key="12">
    <source>
        <dbReference type="Proteomes" id="UP000000689"/>
    </source>
</evidence>
<dbReference type="AlphaFoldDB" id="G0WFX4"/>
<evidence type="ECO:0000256" key="7">
    <source>
        <dbReference type="ARBA" id="ARBA00029808"/>
    </source>
</evidence>
<comment type="function">
    <text evidence="1">Component of the biogenesis of lysosome-related organelles complex-1 (BLOC-1) involved in endosomal cargo sorting.</text>
</comment>
<evidence type="ECO:0000256" key="4">
    <source>
        <dbReference type="ARBA" id="ARBA00016207"/>
    </source>
</evidence>
<evidence type="ECO:0000256" key="2">
    <source>
        <dbReference type="ARBA" id="ARBA00004177"/>
    </source>
</evidence>
<gene>
    <name evidence="11" type="primary">NDAI0I01160</name>
    <name evidence="11" type="ordered locus">NDAI_0I01160</name>
</gene>
<dbReference type="GO" id="GO:0031083">
    <property type="term" value="C:BLOC-1 complex"/>
    <property type="evidence" value="ECO:0007669"/>
    <property type="project" value="EnsemblFungi"/>
</dbReference>
<keyword evidence="6" id="KW-0967">Endosome</keyword>